<dbReference type="Proteomes" id="UP001239169">
    <property type="component" value="Chromosome"/>
</dbReference>
<sequence length="232" mass="27377">MKNIVNIYLVLIFFIYIIACAVIYMIVKDIINFRFLKKVKAIKPEFETEILKQLSCIKNGAEISKIDILYVIDKLKYKTYIKVFNNTIEVFNKDINNHKYTKIYMENFEDIVNRYVLKHKLKDNTLKTYMAINLGEYKLSNYEISEFLLSCINTKSIYLRVTALESISKIGNINTLKSAIEYVSIEEKYINNKVFTDIINQFGGDKSDLDKYLINDFREFNESLQKVIVERL</sequence>
<keyword evidence="1" id="KW-0472">Membrane</keyword>
<name>A0ABY8R3M5_PARBF</name>
<accession>A0ABY8R3M5</accession>
<keyword evidence="1" id="KW-1133">Transmembrane helix</keyword>
<gene>
    <name evidence="2" type="ORF">QJS64_16895</name>
</gene>
<evidence type="ECO:0000313" key="3">
    <source>
        <dbReference type="Proteomes" id="UP001239169"/>
    </source>
</evidence>
<evidence type="ECO:0000256" key="1">
    <source>
        <dbReference type="SAM" id="Phobius"/>
    </source>
</evidence>
<keyword evidence="1" id="KW-0812">Transmembrane</keyword>
<evidence type="ECO:0008006" key="4">
    <source>
        <dbReference type="Google" id="ProtNLM"/>
    </source>
</evidence>
<keyword evidence="3" id="KW-1185">Reference proteome</keyword>
<organism evidence="2 3">
    <name type="scientific">Paraclostridium bifermentans</name>
    <name type="common">Clostridium bifermentans</name>
    <dbReference type="NCBI Taxonomy" id="1490"/>
    <lineage>
        <taxon>Bacteria</taxon>
        <taxon>Bacillati</taxon>
        <taxon>Bacillota</taxon>
        <taxon>Clostridia</taxon>
        <taxon>Peptostreptococcales</taxon>
        <taxon>Peptostreptococcaceae</taxon>
        <taxon>Paraclostridium</taxon>
    </lineage>
</organism>
<feature type="transmembrane region" description="Helical" evidence="1">
    <location>
        <begin position="6"/>
        <end position="27"/>
    </location>
</feature>
<reference evidence="2 3" key="1">
    <citation type="submission" date="2023-04" db="EMBL/GenBank/DDBJ databases">
        <title>Bacteria Genome Submission.</title>
        <authorList>
            <person name="Isaac P."/>
        </authorList>
    </citation>
    <scope>NUCLEOTIDE SEQUENCE [LARGE SCALE GENOMIC DNA]</scope>
    <source>
        <strain evidence="2 3">SampleS7P1</strain>
    </source>
</reference>
<evidence type="ECO:0000313" key="2">
    <source>
        <dbReference type="EMBL" id="WGX75608.1"/>
    </source>
</evidence>
<dbReference type="EMBL" id="CP124685">
    <property type="protein sequence ID" value="WGX75608.1"/>
    <property type="molecule type" value="Genomic_DNA"/>
</dbReference>
<proteinExistence type="predicted"/>
<protein>
    <recommendedName>
        <fullName evidence="4">HEAT repeat domain-containing protein</fullName>
    </recommendedName>
</protein>